<reference evidence="5 6" key="1">
    <citation type="submission" date="2025-04" db="UniProtKB">
        <authorList>
            <consortium name="RefSeq"/>
        </authorList>
    </citation>
    <scope>IDENTIFICATION</scope>
</reference>
<evidence type="ECO:0000256" key="2">
    <source>
        <dbReference type="SAM" id="MobiDB-lite"/>
    </source>
</evidence>
<dbReference type="CTD" id="51314"/>
<dbReference type="InterPro" id="IPR034907">
    <property type="entry name" value="NDK-like_dom"/>
</dbReference>
<dbReference type="GeneID" id="101715160"/>
<dbReference type="InterPro" id="IPR017937">
    <property type="entry name" value="Thioredoxin_CS"/>
</dbReference>
<comment type="similarity">
    <text evidence="1">Belongs to the NDK family.</text>
</comment>
<proteinExistence type="inferred from homology"/>
<gene>
    <name evidence="5 6 7" type="primary">Nme8</name>
</gene>
<feature type="region of interest" description="Disordered" evidence="2">
    <location>
        <begin position="310"/>
        <end position="333"/>
    </location>
</feature>
<dbReference type="PROSITE" id="PS00194">
    <property type="entry name" value="THIOREDOXIN_1"/>
    <property type="match status" value="1"/>
</dbReference>
<dbReference type="InterPro" id="IPR036850">
    <property type="entry name" value="NDK-like_dom_sf"/>
</dbReference>
<evidence type="ECO:0000256" key="1">
    <source>
        <dbReference type="PROSITE-ProRule" id="PRU00706"/>
    </source>
</evidence>
<dbReference type="AlphaFoldDB" id="A0AAX6SNC9"/>
<dbReference type="Gene3D" id="3.30.70.141">
    <property type="entry name" value="Nucleoside diphosphate kinase-like domain"/>
    <property type="match status" value="3"/>
</dbReference>
<dbReference type="CDD" id="cd04416">
    <property type="entry name" value="NDPk_TX"/>
    <property type="match status" value="2"/>
</dbReference>
<name>A0AAX6SNC9_HETGA</name>
<dbReference type="InterPro" id="IPR013766">
    <property type="entry name" value="Thioredoxin_domain"/>
</dbReference>
<evidence type="ECO:0000313" key="4">
    <source>
        <dbReference type="Proteomes" id="UP000694906"/>
    </source>
</evidence>
<feature type="compositionally biased region" description="Basic and acidic residues" evidence="2">
    <location>
        <begin position="318"/>
        <end position="333"/>
    </location>
</feature>
<comment type="caution">
    <text evidence="1">Lacks conserved residue(s) required for the propagation of feature annotation.</text>
</comment>
<dbReference type="Pfam" id="PF00334">
    <property type="entry name" value="NDK"/>
    <property type="match status" value="2"/>
</dbReference>
<feature type="domain" description="Nucleoside diphosphate kinase-like" evidence="3">
    <location>
        <begin position="516"/>
        <end position="652"/>
    </location>
</feature>
<dbReference type="RefSeq" id="XP_021110225.1">
    <property type="nucleotide sequence ID" value="XM_021254566.1"/>
</dbReference>
<organism evidence="4 5">
    <name type="scientific">Heterocephalus glaber</name>
    <name type="common">Naked mole rat</name>
    <dbReference type="NCBI Taxonomy" id="10181"/>
    <lineage>
        <taxon>Eukaryota</taxon>
        <taxon>Metazoa</taxon>
        <taxon>Chordata</taxon>
        <taxon>Craniata</taxon>
        <taxon>Vertebrata</taxon>
        <taxon>Euteleostomi</taxon>
        <taxon>Mammalia</taxon>
        <taxon>Eutheria</taxon>
        <taxon>Euarchontoglires</taxon>
        <taxon>Glires</taxon>
        <taxon>Rodentia</taxon>
        <taxon>Hystricomorpha</taxon>
        <taxon>Bathyergidae</taxon>
        <taxon>Heterocephalus</taxon>
    </lineage>
</organism>
<accession>A0AAX6SNC9</accession>
<evidence type="ECO:0000313" key="5">
    <source>
        <dbReference type="RefSeq" id="XP_021110223.1"/>
    </source>
</evidence>
<dbReference type="PROSITE" id="PS51374">
    <property type="entry name" value="NDPK_LIKE"/>
    <property type="match status" value="3"/>
</dbReference>
<dbReference type="Proteomes" id="UP000694906">
    <property type="component" value="Unplaced"/>
</dbReference>
<dbReference type="PANTHER" id="PTHR46135:SF2">
    <property type="entry name" value="THIOREDOXIN DOMAIN-CONTAINING PROTEIN 3"/>
    <property type="match status" value="1"/>
</dbReference>
<dbReference type="SUPFAM" id="SSF52833">
    <property type="entry name" value="Thioredoxin-like"/>
    <property type="match status" value="1"/>
</dbReference>
<keyword evidence="4" id="KW-1185">Reference proteome</keyword>
<protein>
    <submittedName>
        <fullName evidence="5 6">Thioredoxin domain-containing protein 3 isoform X1</fullName>
    </submittedName>
</protein>
<dbReference type="SUPFAM" id="SSF54919">
    <property type="entry name" value="Nucleoside diphosphate kinase, NDK"/>
    <property type="match status" value="3"/>
</dbReference>
<dbReference type="RefSeq" id="XP_021110224.1">
    <property type="nucleotide sequence ID" value="XM_021254565.1"/>
</dbReference>
<dbReference type="InterPro" id="IPR051766">
    <property type="entry name" value="TXND_domain-containing"/>
</dbReference>
<dbReference type="Pfam" id="PF00085">
    <property type="entry name" value="Thioredoxin"/>
    <property type="match status" value="1"/>
</dbReference>
<evidence type="ECO:0000313" key="6">
    <source>
        <dbReference type="RefSeq" id="XP_021110224.1"/>
    </source>
</evidence>
<evidence type="ECO:0000313" key="7">
    <source>
        <dbReference type="RefSeq" id="XP_021110225.1"/>
    </source>
</evidence>
<dbReference type="SMART" id="SM00562">
    <property type="entry name" value="NDK"/>
    <property type="match status" value="2"/>
</dbReference>
<sequence length="652" mass="75346">MASKKRGEVQLQIQTNLRSPTYEHMRLWRDIYIQGITAWFLQTVINSQSLWEEMLQNKGLTVIDVYQAWCGPCTAMQPLFRKLKNETNEEKILHFVVTHTLSFYHTVDSEEELRYEGPSEACFTCAQDSPNRRRQVHTHIKSTGLKGRAEADNIVTLQSFRDKCEPVFLFSVNGKIIAKIQGANAPLVNKKVITLINEEKKIAAGEMVRPQYPDILLIELEKTRKKPERERYSIAIIKPDAVLKRKAQEIKEKITMAGFVIEAEEKTMFTEKQVRDFYSQIADQPDFEEFLSFMTTGLSNVLIIAQEKEQDQVEENETELKETSEPPTESEVKKWDSLQKYLEQQHISQFCDVEDDEANVTKFTDVFFPDFKIAKGKKLQRTLALLRPDLLEKQDDVLKVIKDEDFEILMERQIVLSEEEAKMLCKEYEKENYFEALIEKMTRSPSLALVLLRENCVQHWKELLGPRTVEKVSEYHAESLCAQFAMGNLPINQLYGSDSMEAAERDIECFFPPENTLALIKPHVTREQRAEILKLIKEEGFELTQMKDMLLTPEQVGKIYFQITKKDFYKDIVEVLSEGQSLVMVLTKWNAIVSWRRLMGPVDPEEAKLLSPDSIRARFGINILKNAVHGSTNHYSATVNSNALFEEDAGEE</sequence>
<dbReference type="Gene3D" id="3.40.30.10">
    <property type="entry name" value="Glutaredoxin"/>
    <property type="match status" value="1"/>
</dbReference>
<feature type="domain" description="Nucleoside diphosphate kinase-like" evidence="3">
    <location>
        <begin position="379"/>
        <end position="515"/>
    </location>
</feature>
<dbReference type="PANTHER" id="PTHR46135">
    <property type="entry name" value="NME/NM23 FAMILY MEMBER 8"/>
    <property type="match status" value="1"/>
</dbReference>
<dbReference type="InterPro" id="IPR036249">
    <property type="entry name" value="Thioredoxin-like_sf"/>
</dbReference>
<dbReference type="RefSeq" id="XP_021110223.1">
    <property type="nucleotide sequence ID" value="XM_021254564.1"/>
</dbReference>
<evidence type="ECO:0000259" key="3">
    <source>
        <dbReference type="SMART" id="SM00562"/>
    </source>
</evidence>